<dbReference type="Proteomes" id="UP000315349">
    <property type="component" value="Chromosome"/>
</dbReference>
<reference evidence="1 2" key="1">
    <citation type="submission" date="2019-02" db="EMBL/GenBank/DDBJ databases">
        <title>Deep-cultivation of Planctomycetes and their phenomic and genomic characterization uncovers novel biology.</title>
        <authorList>
            <person name="Wiegand S."/>
            <person name="Jogler M."/>
            <person name="Boedeker C."/>
            <person name="Pinto D."/>
            <person name="Vollmers J."/>
            <person name="Rivas-Marin E."/>
            <person name="Kohn T."/>
            <person name="Peeters S.H."/>
            <person name="Heuer A."/>
            <person name="Rast P."/>
            <person name="Oberbeckmann S."/>
            <person name="Bunk B."/>
            <person name="Jeske O."/>
            <person name="Meyerdierks A."/>
            <person name="Storesund J.E."/>
            <person name="Kallscheuer N."/>
            <person name="Luecker S."/>
            <person name="Lage O.M."/>
            <person name="Pohl T."/>
            <person name="Merkel B.J."/>
            <person name="Hornburger P."/>
            <person name="Mueller R.-W."/>
            <person name="Bruemmer F."/>
            <person name="Labrenz M."/>
            <person name="Spormann A.M."/>
            <person name="Op den Camp H."/>
            <person name="Overmann J."/>
            <person name="Amann R."/>
            <person name="Jetten M.S.M."/>
            <person name="Mascher T."/>
            <person name="Medema M.H."/>
            <person name="Devos D.P."/>
            <person name="Kaster A.-K."/>
            <person name="Ovreas L."/>
            <person name="Rohde M."/>
            <person name="Galperin M.Y."/>
            <person name="Jogler C."/>
        </authorList>
    </citation>
    <scope>NUCLEOTIDE SEQUENCE [LARGE SCALE GENOMIC DNA]</scope>
    <source>
        <strain evidence="1 2">Spb1</strain>
    </source>
</reference>
<dbReference type="KEGG" id="peh:Spb1_25700"/>
<keyword evidence="2" id="KW-1185">Reference proteome</keyword>
<evidence type="ECO:0000313" key="1">
    <source>
        <dbReference type="EMBL" id="QDV30636.1"/>
    </source>
</evidence>
<proteinExistence type="predicted"/>
<protein>
    <submittedName>
        <fullName evidence="1">Uncharacterized protein</fullName>
    </submittedName>
</protein>
<organism evidence="1 2">
    <name type="scientific">Planctopirus ephydatiae</name>
    <dbReference type="NCBI Taxonomy" id="2528019"/>
    <lineage>
        <taxon>Bacteria</taxon>
        <taxon>Pseudomonadati</taxon>
        <taxon>Planctomycetota</taxon>
        <taxon>Planctomycetia</taxon>
        <taxon>Planctomycetales</taxon>
        <taxon>Planctomycetaceae</taxon>
        <taxon>Planctopirus</taxon>
    </lineage>
</organism>
<dbReference type="EMBL" id="CP036299">
    <property type="protein sequence ID" value="QDV30636.1"/>
    <property type="molecule type" value="Genomic_DNA"/>
</dbReference>
<name>A0A518GPW1_9PLAN</name>
<accession>A0A518GPW1</accession>
<dbReference type="AlphaFoldDB" id="A0A518GPW1"/>
<sequence>MYNRVRSLRNLQSSLLISSNGLGVANHLREWEESFEK</sequence>
<evidence type="ECO:0000313" key="2">
    <source>
        <dbReference type="Proteomes" id="UP000315349"/>
    </source>
</evidence>
<gene>
    <name evidence="1" type="ORF">Spb1_25700</name>
</gene>